<dbReference type="EMBL" id="UAPR01000001">
    <property type="protein sequence ID" value="SPT54508.1"/>
    <property type="molecule type" value="Genomic_DNA"/>
</dbReference>
<protein>
    <submittedName>
        <fullName evidence="1">Uncharacterized protein</fullName>
    </submittedName>
</protein>
<dbReference type="Proteomes" id="UP000250192">
    <property type="component" value="Unassembled WGS sequence"/>
</dbReference>
<proteinExistence type="predicted"/>
<dbReference type="RefSeq" id="WP_245907599.1">
    <property type="nucleotide sequence ID" value="NZ_CBDERX010000039.1"/>
</dbReference>
<evidence type="ECO:0000313" key="2">
    <source>
        <dbReference type="Proteomes" id="UP000250192"/>
    </source>
</evidence>
<sequence length="57" mass="5932">MTIALVPLTDADRSALIADFQDSFEHFQGNPQGSFMGERLAVREQPPAGPGAGSATG</sequence>
<organism evidence="1 2">
    <name type="scientific">Schaalia odontolytica</name>
    <dbReference type="NCBI Taxonomy" id="1660"/>
    <lineage>
        <taxon>Bacteria</taxon>
        <taxon>Bacillati</taxon>
        <taxon>Actinomycetota</taxon>
        <taxon>Actinomycetes</taxon>
        <taxon>Actinomycetales</taxon>
        <taxon>Actinomycetaceae</taxon>
        <taxon>Schaalia</taxon>
    </lineage>
</organism>
<keyword evidence="2" id="KW-1185">Reference proteome</keyword>
<evidence type="ECO:0000313" key="1">
    <source>
        <dbReference type="EMBL" id="SPT54508.1"/>
    </source>
</evidence>
<gene>
    <name evidence="1" type="ORF">NCTC9935_00048</name>
</gene>
<accession>A0A2X0UBJ7</accession>
<dbReference type="AlphaFoldDB" id="A0A2X0UBJ7"/>
<reference evidence="1 2" key="1">
    <citation type="submission" date="2018-06" db="EMBL/GenBank/DDBJ databases">
        <authorList>
            <consortium name="Pathogen Informatics"/>
            <person name="Doyle S."/>
        </authorList>
    </citation>
    <scope>NUCLEOTIDE SEQUENCE [LARGE SCALE GENOMIC DNA]</scope>
    <source>
        <strain evidence="1 2">NCTC9935</strain>
    </source>
</reference>
<dbReference type="GeneID" id="93757711"/>
<name>A0A2X0UBJ7_9ACTO</name>